<protein>
    <submittedName>
        <fullName evidence="7">Lipid A biosynthesis lauroyl acyltransferase</fullName>
    </submittedName>
</protein>
<keyword evidence="6 7" id="KW-0012">Acyltransferase</keyword>
<evidence type="ECO:0000256" key="1">
    <source>
        <dbReference type="ARBA" id="ARBA00004533"/>
    </source>
</evidence>
<dbReference type="AlphaFoldDB" id="L8JQX4"/>
<dbReference type="Proteomes" id="UP000011135">
    <property type="component" value="Unassembled WGS sequence"/>
</dbReference>
<evidence type="ECO:0000313" key="8">
    <source>
        <dbReference type="Proteomes" id="UP000011135"/>
    </source>
</evidence>
<dbReference type="PANTHER" id="PTHR30606">
    <property type="entry name" value="LIPID A BIOSYNTHESIS LAUROYL ACYLTRANSFERASE"/>
    <property type="match status" value="1"/>
</dbReference>
<sequence length="268" mass="31075">MLYIISDVMFFVIFYLAGYRKRVVVGNIGRSFPGKSNDEVRAIAKEFYKRFMDFTVETLKAITITREELTSRVKFLNVPDVQRYADARQSILVVASHQFNWEWALLTGCIVLPFPVDAVYQRLTNRSFNDLMVKTRGRFGGQPIEKSRILREIVKNPDRLKALGIVADQSPRSKSPKYWTTFLHQDTAFYLGAEQIAKAAKYPVFFFKVKRVKRGSYTVELVKLADPPYNKNGHDILEAYARATEDAVQEDPAGYLWSHKRWKLKKEE</sequence>
<dbReference type="STRING" id="1237149.C900_02855"/>
<proteinExistence type="predicted"/>
<gene>
    <name evidence="7" type="ORF">C900_02855</name>
</gene>
<dbReference type="GO" id="GO:0005886">
    <property type="term" value="C:plasma membrane"/>
    <property type="evidence" value="ECO:0007669"/>
    <property type="project" value="UniProtKB-SubCell"/>
</dbReference>
<dbReference type="eggNOG" id="COG1560">
    <property type="taxonomic scope" value="Bacteria"/>
</dbReference>
<comment type="subcellular location">
    <subcellularLocation>
        <location evidence="1">Cell inner membrane</location>
    </subcellularLocation>
</comment>
<dbReference type="PANTHER" id="PTHR30606:SF10">
    <property type="entry name" value="PHOSPHATIDYLINOSITOL MANNOSIDE ACYLTRANSFERASE"/>
    <property type="match status" value="1"/>
</dbReference>
<keyword evidence="4 7" id="KW-0808">Transferase</keyword>
<name>L8JQX4_9BACT</name>
<reference evidence="7 8" key="1">
    <citation type="submission" date="2012-12" db="EMBL/GenBank/DDBJ databases">
        <title>Genome assembly of Fulvivirga imtechensis AK7.</title>
        <authorList>
            <person name="Nupur N."/>
            <person name="Khatri I."/>
            <person name="Kumar R."/>
            <person name="Subramanian S."/>
            <person name="Pinnaka A."/>
        </authorList>
    </citation>
    <scope>NUCLEOTIDE SEQUENCE [LARGE SCALE GENOMIC DNA]</scope>
    <source>
        <strain evidence="7 8">AK7</strain>
    </source>
</reference>
<keyword evidence="2" id="KW-1003">Cell membrane</keyword>
<evidence type="ECO:0000256" key="6">
    <source>
        <dbReference type="ARBA" id="ARBA00023315"/>
    </source>
</evidence>
<evidence type="ECO:0000256" key="5">
    <source>
        <dbReference type="ARBA" id="ARBA00023136"/>
    </source>
</evidence>
<keyword evidence="5" id="KW-0472">Membrane</keyword>
<evidence type="ECO:0000256" key="4">
    <source>
        <dbReference type="ARBA" id="ARBA00022679"/>
    </source>
</evidence>
<dbReference type="InterPro" id="IPR004960">
    <property type="entry name" value="LipA_acyltrans"/>
</dbReference>
<accession>L8JQX4</accession>
<keyword evidence="3" id="KW-0997">Cell inner membrane</keyword>
<evidence type="ECO:0000313" key="7">
    <source>
        <dbReference type="EMBL" id="ELR71240.1"/>
    </source>
</evidence>
<dbReference type="GO" id="GO:0016746">
    <property type="term" value="F:acyltransferase activity"/>
    <property type="evidence" value="ECO:0007669"/>
    <property type="project" value="UniProtKB-KW"/>
</dbReference>
<dbReference type="EMBL" id="AMZN01000043">
    <property type="protein sequence ID" value="ELR71240.1"/>
    <property type="molecule type" value="Genomic_DNA"/>
</dbReference>
<evidence type="ECO:0000256" key="2">
    <source>
        <dbReference type="ARBA" id="ARBA00022475"/>
    </source>
</evidence>
<evidence type="ECO:0000256" key="3">
    <source>
        <dbReference type="ARBA" id="ARBA00022519"/>
    </source>
</evidence>
<dbReference type="CDD" id="cd07984">
    <property type="entry name" value="LPLAT_LABLAT-like"/>
    <property type="match status" value="1"/>
</dbReference>
<dbReference type="GO" id="GO:0009247">
    <property type="term" value="P:glycolipid biosynthetic process"/>
    <property type="evidence" value="ECO:0007669"/>
    <property type="project" value="UniProtKB-ARBA"/>
</dbReference>
<comment type="caution">
    <text evidence="7">The sequence shown here is derived from an EMBL/GenBank/DDBJ whole genome shotgun (WGS) entry which is preliminary data.</text>
</comment>
<organism evidence="7 8">
    <name type="scientific">Fulvivirga imtechensis AK7</name>
    <dbReference type="NCBI Taxonomy" id="1237149"/>
    <lineage>
        <taxon>Bacteria</taxon>
        <taxon>Pseudomonadati</taxon>
        <taxon>Bacteroidota</taxon>
        <taxon>Cytophagia</taxon>
        <taxon>Cytophagales</taxon>
        <taxon>Fulvivirgaceae</taxon>
        <taxon>Fulvivirga</taxon>
    </lineage>
</organism>
<keyword evidence="8" id="KW-1185">Reference proteome</keyword>
<dbReference type="Pfam" id="PF03279">
    <property type="entry name" value="Lip_A_acyltrans"/>
    <property type="match status" value="1"/>
</dbReference>